<reference evidence="4 5" key="1">
    <citation type="submission" date="2016-03" db="EMBL/GenBank/DDBJ databases">
        <title>Complete genome sequence of a soil Actinobacterium, Nocardioides dokdonensis FR1436.</title>
        <authorList>
            <person name="Kwon S.-K."/>
            <person name="Kim K."/>
            <person name="Kim J.F."/>
        </authorList>
    </citation>
    <scope>NUCLEOTIDE SEQUENCE [LARGE SCALE GENOMIC DNA]</scope>
    <source>
        <strain evidence="4 5">FR1436</strain>
    </source>
</reference>
<sequence length="165" mass="17171">MHQVVGEGVIPFLRKLGGDGSTSSSHMKDARYTIPAPALLSKVVDLVDDIPLNDRDTTGVLYEYMVDKNAIEGPPTREDHADEAGHPLLRPEPTGVTTESPGVAAEHAAPVDGAFRQSIHSASPVISVVCGIALGGRGWWVATGLVGHLTHGTPYVSDASTSGAA</sequence>
<dbReference type="InterPro" id="IPR038333">
    <property type="entry name" value="T1MK-like_N_sf"/>
</dbReference>
<evidence type="ECO:0000256" key="2">
    <source>
        <dbReference type="ARBA" id="ARBA00022747"/>
    </source>
</evidence>
<dbReference type="PATRIC" id="fig|1300347.3.peg.2263"/>
<proteinExistence type="inferred from homology"/>
<dbReference type="Gene3D" id="1.20.1260.30">
    <property type="match status" value="1"/>
</dbReference>
<dbReference type="STRING" id="1300347.I601_2268"/>
<dbReference type="EMBL" id="CP015079">
    <property type="protein sequence ID" value="ANH38692.1"/>
    <property type="molecule type" value="Genomic_DNA"/>
</dbReference>
<dbReference type="AlphaFoldDB" id="A0A1A9GLZ9"/>
<comment type="similarity">
    <text evidence="1">Belongs to the N(4)/N(6)-methyltransferase family.</text>
</comment>
<dbReference type="GO" id="GO:0009307">
    <property type="term" value="P:DNA restriction-modification system"/>
    <property type="evidence" value="ECO:0007669"/>
    <property type="project" value="UniProtKB-KW"/>
</dbReference>
<evidence type="ECO:0000313" key="4">
    <source>
        <dbReference type="EMBL" id="ANH38692.1"/>
    </source>
</evidence>
<evidence type="ECO:0000256" key="1">
    <source>
        <dbReference type="ARBA" id="ARBA00006594"/>
    </source>
</evidence>
<evidence type="ECO:0000313" key="5">
    <source>
        <dbReference type="Proteomes" id="UP000077868"/>
    </source>
</evidence>
<feature type="compositionally biased region" description="Basic and acidic residues" evidence="3">
    <location>
        <begin position="73"/>
        <end position="85"/>
    </location>
</feature>
<keyword evidence="2" id="KW-0680">Restriction system</keyword>
<keyword evidence="5" id="KW-1185">Reference proteome</keyword>
<dbReference type="Proteomes" id="UP000077868">
    <property type="component" value="Chromosome"/>
</dbReference>
<dbReference type="KEGG" id="ndk:I601_2268"/>
<feature type="region of interest" description="Disordered" evidence="3">
    <location>
        <begin position="73"/>
        <end position="100"/>
    </location>
</feature>
<protein>
    <submittedName>
        <fullName evidence="4">Uncharacterized protein</fullName>
    </submittedName>
</protein>
<name>A0A1A9GLZ9_9ACTN</name>
<gene>
    <name evidence="4" type="ORF">I601_2268</name>
</gene>
<dbReference type="RefSeq" id="WP_179948532.1">
    <property type="nucleotide sequence ID" value="NZ_CP015079.1"/>
</dbReference>
<evidence type="ECO:0000256" key="3">
    <source>
        <dbReference type="SAM" id="MobiDB-lite"/>
    </source>
</evidence>
<organism evidence="4 5">
    <name type="scientific">Nocardioides dokdonensis FR1436</name>
    <dbReference type="NCBI Taxonomy" id="1300347"/>
    <lineage>
        <taxon>Bacteria</taxon>
        <taxon>Bacillati</taxon>
        <taxon>Actinomycetota</taxon>
        <taxon>Actinomycetes</taxon>
        <taxon>Propionibacteriales</taxon>
        <taxon>Nocardioidaceae</taxon>
        <taxon>Nocardioides</taxon>
    </lineage>
</organism>
<accession>A0A1A9GLZ9</accession>